<dbReference type="Proteomes" id="UP000197098">
    <property type="component" value="Chromosome"/>
</dbReference>
<protein>
    <submittedName>
        <fullName evidence="1">Uncharacterized protein</fullName>
    </submittedName>
</protein>
<name>A0A248KHG1_9ENTR</name>
<gene>
    <name evidence="1" type="ORF">CEW81_10750</name>
</gene>
<evidence type="ECO:0000313" key="1">
    <source>
        <dbReference type="EMBL" id="ASG63293.1"/>
    </source>
</evidence>
<reference evidence="1 2" key="1">
    <citation type="submission" date="2017-06" db="EMBL/GenBank/DDBJ databases">
        <title>Origin of plasmid-mediated fosfomycin resistance gene fosA3.</title>
        <authorList>
            <person name="Ito R."/>
            <person name="Pacey M.P."/>
            <person name="Doi Y."/>
        </authorList>
    </citation>
    <scope>NUCLEOTIDE SEQUENCE [LARGE SCALE GENOMIC DNA]</scope>
    <source>
        <strain evidence="1 2">YDC799</strain>
    </source>
</reference>
<accession>A0A248KHG1</accession>
<proteinExistence type="predicted"/>
<sequence>MITANSAAFQEPFATWLSLSMNLNLGNIPTATDIICQYTSVIHFWAIQATGRQERAQVCMMVIL</sequence>
<dbReference type="EMBL" id="CP022114">
    <property type="protein sequence ID" value="ASG63293.1"/>
    <property type="molecule type" value="Genomic_DNA"/>
</dbReference>
<dbReference type="AlphaFoldDB" id="A0A248KHG1"/>
<organism evidence="1 2">
    <name type="scientific">Kluyvera genomosp. 3</name>
    <dbReference type="NCBI Taxonomy" id="2774055"/>
    <lineage>
        <taxon>Bacteria</taxon>
        <taxon>Pseudomonadati</taxon>
        <taxon>Pseudomonadota</taxon>
        <taxon>Gammaproteobacteria</taxon>
        <taxon>Enterobacterales</taxon>
        <taxon>Enterobacteriaceae</taxon>
        <taxon>Kluyvera</taxon>
    </lineage>
</organism>
<evidence type="ECO:0000313" key="2">
    <source>
        <dbReference type="Proteomes" id="UP000197098"/>
    </source>
</evidence>